<dbReference type="AlphaFoldDB" id="A0AAR2LRI7"/>
<evidence type="ECO:0000313" key="1">
    <source>
        <dbReference type="Ensembl" id="ENSPNAP00000076926.1"/>
    </source>
</evidence>
<protein>
    <submittedName>
        <fullName evidence="1">Leucine rich repeat containing 74A</fullName>
    </submittedName>
</protein>
<dbReference type="Pfam" id="PF13516">
    <property type="entry name" value="LRR_6"/>
    <property type="match status" value="1"/>
</dbReference>
<dbReference type="Proteomes" id="UP001501920">
    <property type="component" value="Chromosome 10"/>
</dbReference>
<dbReference type="SUPFAM" id="SSF52047">
    <property type="entry name" value="RNI-like"/>
    <property type="match status" value="1"/>
</dbReference>
<reference evidence="1 2" key="1">
    <citation type="submission" date="2020-10" db="EMBL/GenBank/DDBJ databases">
        <title>Pygocentrus nattereri (red-bellied piranha) genome, fPygNat1, primary haplotype.</title>
        <authorList>
            <person name="Myers G."/>
            <person name="Meyer A."/>
            <person name="Karagic N."/>
            <person name="Pippel M."/>
            <person name="Winkler S."/>
            <person name="Tracey A."/>
            <person name="Wood J."/>
            <person name="Formenti G."/>
            <person name="Howe K."/>
            <person name="Fedrigo O."/>
            <person name="Jarvis E.D."/>
        </authorList>
    </citation>
    <scope>NUCLEOTIDE SEQUENCE [LARGE SCALE GENOMIC DNA]</scope>
</reference>
<keyword evidence="2" id="KW-1185">Reference proteome</keyword>
<dbReference type="InterPro" id="IPR052394">
    <property type="entry name" value="LRR-containing"/>
</dbReference>
<dbReference type="PANTHER" id="PTHR24114">
    <property type="entry name" value="LEUCINE RICH REPEAT FAMILY PROTEIN"/>
    <property type="match status" value="1"/>
</dbReference>
<dbReference type="Ensembl" id="ENSPNAT00000069961.1">
    <property type="protein sequence ID" value="ENSPNAP00000076926.1"/>
    <property type="gene ID" value="ENSPNAG00000033749.1"/>
</dbReference>
<name>A0AAR2LRI7_PYGNA</name>
<accession>A0AAR2LRI7</accession>
<dbReference type="SMART" id="SM00368">
    <property type="entry name" value="LRR_RI"/>
    <property type="match status" value="2"/>
</dbReference>
<evidence type="ECO:0000313" key="2">
    <source>
        <dbReference type="Proteomes" id="UP001501920"/>
    </source>
</evidence>
<sequence>MNCVARPALNLSWDQHQHTPRHGAHHSGKEKNIILCGNSFLRPNSVHRPHLTTCLEDFRMDQSTLSLDSLSLAERGSPFEAELGDEWDTDMETEELKSSRKDMSTAELYLQACKLVGVVPVSYFLRNLGCTTINLNHHGLGPLGGKAMAIALVTDMHTTTLELADNSLLAEGARCIVEMLRANFTIQNLDLSNNHLQSAGAECVAKMLLDNVSIKSIKLSGTFIVYVANFFFEVSKIDPLFVSRKWIC</sequence>
<dbReference type="GeneTree" id="ENSGT00940000154297"/>
<reference evidence="1" key="2">
    <citation type="submission" date="2025-08" db="UniProtKB">
        <authorList>
            <consortium name="Ensembl"/>
        </authorList>
    </citation>
    <scope>IDENTIFICATION</scope>
</reference>
<proteinExistence type="predicted"/>
<reference evidence="1" key="3">
    <citation type="submission" date="2025-09" db="UniProtKB">
        <authorList>
            <consortium name="Ensembl"/>
        </authorList>
    </citation>
    <scope>IDENTIFICATION</scope>
</reference>
<dbReference type="Gene3D" id="3.80.10.10">
    <property type="entry name" value="Ribonuclease Inhibitor"/>
    <property type="match status" value="1"/>
</dbReference>
<dbReference type="InterPro" id="IPR001611">
    <property type="entry name" value="Leu-rich_rpt"/>
</dbReference>
<organism evidence="1 2">
    <name type="scientific">Pygocentrus nattereri</name>
    <name type="common">Red-bellied piranha</name>
    <dbReference type="NCBI Taxonomy" id="42514"/>
    <lineage>
        <taxon>Eukaryota</taxon>
        <taxon>Metazoa</taxon>
        <taxon>Chordata</taxon>
        <taxon>Craniata</taxon>
        <taxon>Vertebrata</taxon>
        <taxon>Euteleostomi</taxon>
        <taxon>Actinopterygii</taxon>
        <taxon>Neopterygii</taxon>
        <taxon>Teleostei</taxon>
        <taxon>Ostariophysi</taxon>
        <taxon>Characiformes</taxon>
        <taxon>Characoidei</taxon>
        <taxon>Pygocentrus</taxon>
    </lineage>
</organism>
<dbReference type="InterPro" id="IPR032675">
    <property type="entry name" value="LRR_dom_sf"/>
</dbReference>
<dbReference type="PANTHER" id="PTHR24114:SF49">
    <property type="entry name" value="LEUCINE-RICH REPEAT-CONTAINING PROTEIN 74A"/>
    <property type="match status" value="1"/>
</dbReference>